<keyword evidence="7" id="KW-0675">Receptor</keyword>
<dbReference type="GO" id="GO:0016020">
    <property type="term" value="C:membrane"/>
    <property type="evidence" value="ECO:0007669"/>
    <property type="project" value="UniProtKB-SubCell"/>
</dbReference>
<dbReference type="SUPFAM" id="SSF81324">
    <property type="entry name" value="Voltage-gated potassium channels"/>
    <property type="match status" value="1"/>
</dbReference>
<evidence type="ECO:0000256" key="6">
    <source>
        <dbReference type="ARBA" id="ARBA00023136"/>
    </source>
</evidence>
<evidence type="ECO:0000256" key="3">
    <source>
        <dbReference type="ARBA" id="ARBA00022692"/>
    </source>
</evidence>
<feature type="transmembrane region" description="Helical" evidence="10">
    <location>
        <begin position="133"/>
        <end position="160"/>
    </location>
</feature>
<keyword evidence="5" id="KW-0406">Ion transport</keyword>
<gene>
    <name evidence="14" type="primary">glnH_1</name>
    <name evidence="14" type="ORF">AW09_003704</name>
</gene>
<evidence type="ECO:0000259" key="12">
    <source>
        <dbReference type="SMART" id="SM00062"/>
    </source>
</evidence>
<keyword evidence="11" id="KW-0732">Signal</keyword>
<evidence type="ECO:0000313" key="14">
    <source>
        <dbReference type="EMBL" id="KFB71177.1"/>
    </source>
</evidence>
<protein>
    <submittedName>
        <fullName evidence="14">Glutamine-binding periplasmic protein</fullName>
    </submittedName>
</protein>
<dbReference type="SMART" id="SM00062">
    <property type="entry name" value="PBPb"/>
    <property type="match status" value="1"/>
</dbReference>
<reference evidence="14 15" key="1">
    <citation type="submission" date="2014-02" db="EMBL/GenBank/DDBJ databases">
        <title>Expanding our view of genomic diversity in Candidatus Accumulibacter clades.</title>
        <authorList>
            <person name="Skennerton C.T."/>
            <person name="Barr J.J."/>
            <person name="Slater F.R."/>
            <person name="Bond P.L."/>
            <person name="Tyson G.W."/>
        </authorList>
    </citation>
    <scope>NUCLEOTIDE SEQUENCE [LARGE SCALE GENOMIC DNA]</scope>
    <source>
        <strain evidence="15">BA-91</strain>
    </source>
</reference>
<dbReference type="InterPro" id="IPR015683">
    <property type="entry name" value="Ionotropic_Glu_rcpt"/>
</dbReference>
<keyword evidence="3 10" id="KW-0812">Transmembrane</keyword>
<evidence type="ECO:0000256" key="11">
    <source>
        <dbReference type="SAM" id="SignalP"/>
    </source>
</evidence>
<comment type="caution">
    <text evidence="14">The sequence shown here is derived from an EMBL/GenBank/DDBJ whole genome shotgun (WGS) entry which is preliminary data.</text>
</comment>
<organism evidence="14 15">
    <name type="scientific">Candidatus Accumulibacter phosphatis</name>
    <dbReference type="NCBI Taxonomy" id="327160"/>
    <lineage>
        <taxon>Bacteria</taxon>
        <taxon>Pseudomonadati</taxon>
        <taxon>Pseudomonadota</taxon>
        <taxon>Betaproteobacteria</taxon>
        <taxon>Candidatus Accumulibacter</taxon>
    </lineage>
</organism>
<dbReference type="EMBL" id="JDVG02000586">
    <property type="protein sequence ID" value="KFB71177.1"/>
    <property type="molecule type" value="Genomic_DNA"/>
</dbReference>
<dbReference type="Gene3D" id="3.40.190.10">
    <property type="entry name" value="Periplasmic binding protein-like II"/>
    <property type="match status" value="2"/>
</dbReference>
<evidence type="ECO:0000256" key="2">
    <source>
        <dbReference type="ARBA" id="ARBA00022448"/>
    </source>
</evidence>
<evidence type="ECO:0000256" key="9">
    <source>
        <dbReference type="ARBA" id="ARBA00023303"/>
    </source>
</evidence>
<dbReference type="InterPro" id="IPR001638">
    <property type="entry name" value="Solute-binding_3/MltF_N"/>
</dbReference>
<dbReference type="SUPFAM" id="SSF53850">
    <property type="entry name" value="Periplasmic binding protein-like II"/>
    <property type="match status" value="1"/>
</dbReference>
<evidence type="ECO:0000313" key="15">
    <source>
        <dbReference type="Proteomes" id="UP000020077"/>
    </source>
</evidence>
<evidence type="ECO:0000256" key="7">
    <source>
        <dbReference type="ARBA" id="ARBA00023170"/>
    </source>
</evidence>
<dbReference type="SMART" id="SM00079">
    <property type="entry name" value="PBPe"/>
    <property type="match status" value="1"/>
</dbReference>
<dbReference type="OrthoDB" id="9799090at2"/>
<dbReference type="Pfam" id="PF00497">
    <property type="entry name" value="SBP_bac_3"/>
    <property type="match status" value="1"/>
</dbReference>
<feature type="signal peptide" evidence="11">
    <location>
        <begin position="1"/>
        <end position="21"/>
    </location>
</feature>
<feature type="domain" description="Ionotropic glutamate receptor C-terminal" evidence="13">
    <location>
        <begin position="29"/>
        <end position="356"/>
    </location>
</feature>
<name>A0A080LS56_9PROT</name>
<dbReference type="PANTHER" id="PTHR18966">
    <property type="entry name" value="IONOTROPIC GLUTAMATE RECEPTOR"/>
    <property type="match status" value="1"/>
</dbReference>
<keyword evidence="9" id="KW-0407">Ion channel</keyword>
<feature type="chain" id="PRO_5001750513" evidence="11">
    <location>
        <begin position="22"/>
        <end position="358"/>
    </location>
</feature>
<dbReference type="Gene3D" id="1.10.287.70">
    <property type="match status" value="1"/>
</dbReference>
<evidence type="ECO:0000256" key="5">
    <source>
        <dbReference type="ARBA" id="ARBA00023065"/>
    </source>
</evidence>
<keyword evidence="2" id="KW-0813">Transport</keyword>
<accession>A0A080LS56</accession>
<dbReference type="InterPro" id="IPR001320">
    <property type="entry name" value="Iontro_rcpt_C"/>
</dbReference>
<keyword evidence="8" id="KW-0325">Glycoprotein</keyword>
<keyword evidence="4 10" id="KW-1133">Transmembrane helix</keyword>
<evidence type="ECO:0000259" key="13">
    <source>
        <dbReference type="SMART" id="SM00079"/>
    </source>
</evidence>
<dbReference type="GO" id="GO:0015276">
    <property type="term" value="F:ligand-gated monoatomic ion channel activity"/>
    <property type="evidence" value="ECO:0007669"/>
    <property type="project" value="InterPro"/>
</dbReference>
<comment type="subcellular location">
    <subcellularLocation>
        <location evidence="1">Membrane</location>
        <topology evidence="1">Multi-pass membrane protein</topology>
    </subcellularLocation>
</comment>
<dbReference type="AlphaFoldDB" id="A0A080LS56"/>
<evidence type="ECO:0000256" key="4">
    <source>
        <dbReference type="ARBA" id="ARBA00022989"/>
    </source>
</evidence>
<dbReference type="Proteomes" id="UP000020077">
    <property type="component" value="Unassembled WGS sequence"/>
</dbReference>
<feature type="transmembrane region" description="Helical" evidence="10">
    <location>
        <begin position="204"/>
        <end position="222"/>
    </location>
</feature>
<proteinExistence type="predicted"/>
<evidence type="ECO:0000256" key="10">
    <source>
        <dbReference type="SAM" id="Phobius"/>
    </source>
</evidence>
<sequence>MSRLSGIAVMLGTLCVMPAFAAEVTAAGPLRVATGKIAPFVLKRGEQLTGFSVDLWSEIARRIGVDFVWIEAGLREEQLAALRSGDADMAISALVMTPKREQEIDFSLPYFNSGLQIMVRAEEESPILVTLMAIPWVAICKLFVAAIVLMFLWANVLWFIERGHPHNRFKGYVAGIGEEMWNTMLIIATGEHGERSEPGKLRRFVIASVWLMGIVLIAQLTATVTSSQTVQRLRSNITGPGDLPGKKVATEPGTIAADYLTQRRIPFVEVTNAADAIDRLTRGEVQAIVFDAPTLQYWLAQSNQRALQIVGRVFMPEMYGIAIPLGSPLRKRINEALLEVYQDGTYETIYGKWFTPHR</sequence>
<keyword evidence="6 10" id="KW-0472">Membrane</keyword>
<feature type="domain" description="Solute-binding protein family 3/N-terminal" evidence="12">
    <location>
        <begin position="29"/>
        <end position="357"/>
    </location>
</feature>
<evidence type="ECO:0000256" key="1">
    <source>
        <dbReference type="ARBA" id="ARBA00004141"/>
    </source>
</evidence>
<evidence type="ECO:0000256" key="8">
    <source>
        <dbReference type="ARBA" id="ARBA00023180"/>
    </source>
</evidence>